<sequence length="218" mass="21938">TSNGDAVDHIRSAEDEKSEEANGGGILSAMASRIGTAMSGANGNGEHSTVGDSQMSNGDAVDHIKAEEKEKWAEANGGGILSAMASKIGTAMSGANGNAEHSTVGDAKTSNGDAVDHSKGEEQEKGDEANGAGILSTMASKIGMAMSGANGNGEHNTKDDDKTSNGNDADDGSKVEEKVKGDGANGGGLVDHIMSNLPSDDQAHEAEEASLLIAIIED</sequence>
<feature type="compositionally biased region" description="Basic and acidic residues" evidence="1">
    <location>
        <begin position="171"/>
        <end position="181"/>
    </location>
</feature>
<protein>
    <submittedName>
        <fullName evidence="2">Uncharacterized protein</fullName>
    </submittedName>
</protein>
<proteinExistence type="predicted"/>
<gene>
    <name evidence="2" type="ORF">EJB05_07169</name>
</gene>
<evidence type="ECO:0000256" key="1">
    <source>
        <dbReference type="SAM" id="MobiDB-lite"/>
    </source>
</evidence>
<accession>A0A5J9WHL6</accession>
<dbReference type="Gramene" id="TVU47563">
    <property type="protein sequence ID" value="TVU47563"/>
    <property type="gene ID" value="EJB05_07169"/>
</dbReference>
<feature type="region of interest" description="Disordered" evidence="1">
    <location>
        <begin position="1"/>
        <end position="24"/>
    </location>
</feature>
<feature type="region of interest" description="Disordered" evidence="1">
    <location>
        <begin position="36"/>
        <end position="76"/>
    </location>
</feature>
<evidence type="ECO:0000313" key="2">
    <source>
        <dbReference type="EMBL" id="TVU47563.1"/>
    </source>
</evidence>
<feature type="compositionally biased region" description="Basic and acidic residues" evidence="1">
    <location>
        <begin position="1"/>
        <end position="15"/>
    </location>
</feature>
<feature type="region of interest" description="Disordered" evidence="1">
    <location>
        <begin position="91"/>
        <end position="202"/>
    </location>
</feature>
<feature type="non-terminal residue" evidence="2">
    <location>
        <position position="1"/>
    </location>
</feature>
<feature type="compositionally biased region" description="Basic and acidic residues" evidence="1">
    <location>
        <begin position="114"/>
        <end position="128"/>
    </location>
</feature>
<keyword evidence="3" id="KW-1185">Reference proteome</keyword>
<dbReference type="EMBL" id="RWGY01000004">
    <property type="protein sequence ID" value="TVU47563.1"/>
    <property type="molecule type" value="Genomic_DNA"/>
</dbReference>
<reference evidence="2 3" key="1">
    <citation type="journal article" date="2019" name="Sci. Rep.">
        <title>A high-quality genome of Eragrostis curvula grass provides insights into Poaceae evolution and supports new strategies to enhance forage quality.</title>
        <authorList>
            <person name="Carballo J."/>
            <person name="Santos B.A.C.M."/>
            <person name="Zappacosta D."/>
            <person name="Garbus I."/>
            <person name="Selva J.P."/>
            <person name="Gallo C.A."/>
            <person name="Diaz A."/>
            <person name="Albertini E."/>
            <person name="Caccamo M."/>
            <person name="Echenique V."/>
        </authorList>
    </citation>
    <scope>NUCLEOTIDE SEQUENCE [LARGE SCALE GENOMIC DNA]</scope>
    <source>
        <strain evidence="3">cv. Victoria</strain>
        <tissue evidence="2">Leaf</tissue>
    </source>
</reference>
<comment type="caution">
    <text evidence="2">The sequence shown here is derived from an EMBL/GenBank/DDBJ whole genome shotgun (WGS) entry which is preliminary data.</text>
</comment>
<organism evidence="2 3">
    <name type="scientific">Eragrostis curvula</name>
    <name type="common">weeping love grass</name>
    <dbReference type="NCBI Taxonomy" id="38414"/>
    <lineage>
        <taxon>Eukaryota</taxon>
        <taxon>Viridiplantae</taxon>
        <taxon>Streptophyta</taxon>
        <taxon>Embryophyta</taxon>
        <taxon>Tracheophyta</taxon>
        <taxon>Spermatophyta</taxon>
        <taxon>Magnoliopsida</taxon>
        <taxon>Liliopsida</taxon>
        <taxon>Poales</taxon>
        <taxon>Poaceae</taxon>
        <taxon>PACMAD clade</taxon>
        <taxon>Chloridoideae</taxon>
        <taxon>Eragrostideae</taxon>
        <taxon>Eragrostidinae</taxon>
        <taxon>Eragrostis</taxon>
    </lineage>
</organism>
<dbReference type="AlphaFoldDB" id="A0A5J9WHL6"/>
<name>A0A5J9WHL6_9POAL</name>
<dbReference type="Proteomes" id="UP000324897">
    <property type="component" value="Chromosome 5"/>
</dbReference>
<evidence type="ECO:0000313" key="3">
    <source>
        <dbReference type="Proteomes" id="UP000324897"/>
    </source>
</evidence>
<feature type="compositionally biased region" description="Basic and acidic residues" evidence="1">
    <location>
        <begin position="60"/>
        <end position="73"/>
    </location>
</feature>
<dbReference type="OrthoDB" id="689633at2759"/>
<feature type="compositionally biased region" description="Polar residues" evidence="1">
    <location>
        <begin position="39"/>
        <end position="57"/>
    </location>
</feature>